<evidence type="ECO:0000313" key="2">
    <source>
        <dbReference type="Proteomes" id="UP000887565"/>
    </source>
</evidence>
<proteinExistence type="predicted"/>
<evidence type="ECO:0000256" key="1">
    <source>
        <dbReference type="SAM" id="MobiDB-lite"/>
    </source>
</evidence>
<protein>
    <submittedName>
        <fullName evidence="3">Uncharacterized protein</fullName>
    </submittedName>
</protein>
<sequence>MSHRGQRKNPSLNDVVESKFDTGSMPLLVSPDGISEDKLSMTHRSSGESSNVDSKDKNSRCAANLTFIFCYNAHPWLTERSKIDSVQNAVRPDNIRWAICGEKRFAAVITRLPRIDFLCQFDSRKLENLRENPAGEPSHQYKKIIIYKDLISINIK</sequence>
<keyword evidence="2" id="KW-1185">Reference proteome</keyword>
<reference evidence="3" key="1">
    <citation type="submission" date="2022-11" db="UniProtKB">
        <authorList>
            <consortium name="WormBaseParasite"/>
        </authorList>
    </citation>
    <scope>IDENTIFICATION</scope>
</reference>
<evidence type="ECO:0000313" key="3">
    <source>
        <dbReference type="WBParaSite" id="nRc.2.0.1.t04727-RA"/>
    </source>
</evidence>
<organism evidence="2 3">
    <name type="scientific">Romanomermis culicivorax</name>
    <name type="common">Nematode worm</name>
    <dbReference type="NCBI Taxonomy" id="13658"/>
    <lineage>
        <taxon>Eukaryota</taxon>
        <taxon>Metazoa</taxon>
        <taxon>Ecdysozoa</taxon>
        <taxon>Nematoda</taxon>
        <taxon>Enoplea</taxon>
        <taxon>Dorylaimia</taxon>
        <taxon>Mermithida</taxon>
        <taxon>Mermithoidea</taxon>
        <taxon>Mermithidae</taxon>
        <taxon>Romanomermis</taxon>
    </lineage>
</organism>
<accession>A0A915HTJ9</accession>
<feature type="compositionally biased region" description="Polar residues" evidence="1">
    <location>
        <begin position="42"/>
        <end position="52"/>
    </location>
</feature>
<feature type="region of interest" description="Disordered" evidence="1">
    <location>
        <begin position="1"/>
        <end position="31"/>
    </location>
</feature>
<dbReference type="AlphaFoldDB" id="A0A915HTJ9"/>
<name>A0A915HTJ9_ROMCU</name>
<feature type="region of interest" description="Disordered" evidence="1">
    <location>
        <begin position="38"/>
        <end position="57"/>
    </location>
</feature>
<dbReference type="Proteomes" id="UP000887565">
    <property type="component" value="Unplaced"/>
</dbReference>
<dbReference type="WBParaSite" id="nRc.2.0.1.t04727-RA">
    <property type="protein sequence ID" value="nRc.2.0.1.t04727-RA"/>
    <property type="gene ID" value="nRc.2.0.1.g04727"/>
</dbReference>